<keyword evidence="1" id="KW-0812">Transmembrane</keyword>
<proteinExistence type="predicted"/>
<reference evidence="2" key="2">
    <citation type="journal article" date="2020" name="Nat. Commun.">
        <title>Large-scale genome sequencing of mycorrhizal fungi provides insights into the early evolution of symbiotic traits.</title>
        <authorList>
            <person name="Miyauchi S."/>
            <person name="Kiss E."/>
            <person name="Kuo A."/>
            <person name="Drula E."/>
            <person name="Kohler A."/>
            <person name="Sanchez-Garcia M."/>
            <person name="Morin E."/>
            <person name="Andreopoulos B."/>
            <person name="Barry K.W."/>
            <person name="Bonito G."/>
            <person name="Buee M."/>
            <person name="Carver A."/>
            <person name="Chen C."/>
            <person name="Cichocki N."/>
            <person name="Clum A."/>
            <person name="Culley D."/>
            <person name="Crous P.W."/>
            <person name="Fauchery L."/>
            <person name="Girlanda M."/>
            <person name="Hayes R.D."/>
            <person name="Keri Z."/>
            <person name="LaButti K."/>
            <person name="Lipzen A."/>
            <person name="Lombard V."/>
            <person name="Magnuson J."/>
            <person name="Maillard F."/>
            <person name="Murat C."/>
            <person name="Nolan M."/>
            <person name="Ohm R.A."/>
            <person name="Pangilinan J."/>
            <person name="Pereira M.F."/>
            <person name="Perotto S."/>
            <person name="Peter M."/>
            <person name="Pfister S."/>
            <person name="Riley R."/>
            <person name="Sitrit Y."/>
            <person name="Stielow J.B."/>
            <person name="Szollosi G."/>
            <person name="Zifcakova L."/>
            <person name="Stursova M."/>
            <person name="Spatafora J.W."/>
            <person name="Tedersoo L."/>
            <person name="Vaario L.M."/>
            <person name="Yamada A."/>
            <person name="Yan M."/>
            <person name="Wang P."/>
            <person name="Xu J."/>
            <person name="Bruns T."/>
            <person name="Baldrian P."/>
            <person name="Vilgalys R."/>
            <person name="Dunand C."/>
            <person name="Henrissat B."/>
            <person name="Grigoriev I.V."/>
            <person name="Hibbett D."/>
            <person name="Nagy L.G."/>
            <person name="Martin F.M."/>
        </authorList>
    </citation>
    <scope>NUCLEOTIDE SEQUENCE</scope>
    <source>
        <strain evidence="2">BED1</strain>
    </source>
</reference>
<dbReference type="EMBL" id="WHUW01000004">
    <property type="protein sequence ID" value="KAF8447300.1"/>
    <property type="molecule type" value="Genomic_DNA"/>
</dbReference>
<keyword evidence="1" id="KW-1133">Transmembrane helix</keyword>
<keyword evidence="1" id="KW-0472">Membrane</keyword>
<accession>A0AAD4C2M8</accession>
<dbReference type="AlphaFoldDB" id="A0AAD4C2M8"/>
<evidence type="ECO:0000256" key="1">
    <source>
        <dbReference type="SAM" id="Phobius"/>
    </source>
</evidence>
<name>A0AAD4C2M8_BOLED</name>
<evidence type="ECO:0000313" key="3">
    <source>
        <dbReference type="Proteomes" id="UP001194468"/>
    </source>
</evidence>
<feature type="non-terminal residue" evidence="2">
    <location>
        <position position="1"/>
    </location>
</feature>
<feature type="transmembrane region" description="Helical" evidence="1">
    <location>
        <begin position="67"/>
        <end position="85"/>
    </location>
</feature>
<gene>
    <name evidence="2" type="ORF">L210DRAFT_3525754</name>
</gene>
<sequence>MSQRDSGTNLGVDLEVAPPEEMYSECMQALWLVIHFCFAIMIWPSCTGHPALWMIRIHDRRVRCGRVSWRYARFGCSVLFGWVLLHCLWT</sequence>
<organism evidence="2 3">
    <name type="scientific">Boletus edulis BED1</name>
    <dbReference type="NCBI Taxonomy" id="1328754"/>
    <lineage>
        <taxon>Eukaryota</taxon>
        <taxon>Fungi</taxon>
        <taxon>Dikarya</taxon>
        <taxon>Basidiomycota</taxon>
        <taxon>Agaricomycotina</taxon>
        <taxon>Agaricomycetes</taxon>
        <taxon>Agaricomycetidae</taxon>
        <taxon>Boletales</taxon>
        <taxon>Boletineae</taxon>
        <taxon>Boletaceae</taxon>
        <taxon>Boletoideae</taxon>
        <taxon>Boletus</taxon>
    </lineage>
</organism>
<keyword evidence="3" id="KW-1185">Reference proteome</keyword>
<evidence type="ECO:0000313" key="2">
    <source>
        <dbReference type="EMBL" id="KAF8447300.1"/>
    </source>
</evidence>
<comment type="caution">
    <text evidence="2">The sequence shown here is derived from an EMBL/GenBank/DDBJ whole genome shotgun (WGS) entry which is preliminary data.</text>
</comment>
<reference evidence="2" key="1">
    <citation type="submission" date="2019-10" db="EMBL/GenBank/DDBJ databases">
        <authorList>
            <consortium name="DOE Joint Genome Institute"/>
            <person name="Kuo A."/>
            <person name="Miyauchi S."/>
            <person name="Kiss E."/>
            <person name="Drula E."/>
            <person name="Kohler A."/>
            <person name="Sanchez-Garcia M."/>
            <person name="Andreopoulos B."/>
            <person name="Barry K.W."/>
            <person name="Bonito G."/>
            <person name="Buee M."/>
            <person name="Carver A."/>
            <person name="Chen C."/>
            <person name="Cichocki N."/>
            <person name="Clum A."/>
            <person name="Culley D."/>
            <person name="Crous P.W."/>
            <person name="Fauchery L."/>
            <person name="Girlanda M."/>
            <person name="Hayes R."/>
            <person name="Keri Z."/>
            <person name="LaButti K."/>
            <person name="Lipzen A."/>
            <person name="Lombard V."/>
            <person name="Magnuson J."/>
            <person name="Maillard F."/>
            <person name="Morin E."/>
            <person name="Murat C."/>
            <person name="Nolan M."/>
            <person name="Ohm R."/>
            <person name="Pangilinan J."/>
            <person name="Pereira M."/>
            <person name="Perotto S."/>
            <person name="Peter M."/>
            <person name="Riley R."/>
            <person name="Sitrit Y."/>
            <person name="Stielow B."/>
            <person name="Szollosi G."/>
            <person name="Zifcakova L."/>
            <person name="Stursova M."/>
            <person name="Spatafora J.W."/>
            <person name="Tedersoo L."/>
            <person name="Vaario L.-M."/>
            <person name="Yamada A."/>
            <person name="Yan M."/>
            <person name="Wang P."/>
            <person name="Xu J."/>
            <person name="Bruns T."/>
            <person name="Baldrian P."/>
            <person name="Vilgalys R."/>
            <person name="Henrissat B."/>
            <person name="Grigoriev I.V."/>
            <person name="Hibbett D."/>
            <person name="Nagy L.G."/>
            <person name="Martin F.M."/>
        </authorList>
    </citation>
    <scope>NUCLEOTIDE SEQUENCE</scope>
    <source>
        <strain evidence="2">BED1</strain>
    </source>
</reference>
<dbReference type="Proteomes" id="UP001194468">
    <property type="component" value="Unassembled WGS sequence"/>
</dbReference>
<protein>
    <submittedName>
        <fullName evidence="2">Uncharacterized protein</fullName>
    </submittedName>
</protein>
<feature type="transmembrane region" description="Helical" evidence="1">
    <location>
        <begin position="29"/>
        <end position="55"/>
    </location>
</feature>